<feature type="transmembrane region" description="Helical" evidence="1">
    <location>
        <begin position="12"/>
        <end position="34"/>
    </location>
</feature>
<gene>
    <name evidence="2" type="ORF">SAMN04487854_11367</name>
</gene>
<evidence type="ECO:0008006" key="4">
    <source>
        <dbReference type="Google" id="ProtNLM"/>
    </source>
</evidence>
<dbReference type="Proteomes" id="UP000183805">
    <property type="component" value="Unassembled WGS sequence"/>
</dbReference>
<keyword evidence="3" id="KW-1185">Reference proteome</keyword>
<name>A0ABY1GT94_9GAMM</name>
<keyword evidence="1" id="KW-0812">Transmembrane</keyword>
<sequence>MKSEKFFKWVWNINGLVLLIGLIITILVVGYNLASFLFKSNTQMDHQALNLAEDEKQQEKWKLGYPRKVADSDYYYIPLESEKRSVDIKSESAVYESFSGGSYKYTPTRSKNILFINDQTNQAEWLFNTTDQLIIDFSTLSFEEEFALTTNYSDKKADPKPRGISYQVIKNDTNNDKILDDKDKRTFALSQIDGSNYTEVISGYNRIVESSVNAEGNLFVVFINNNEVYSMVIDLETFKVISKSMLPKVGE</sequence>
<proteinExistence type="predicted"/>
<evidence type="ECO:0000256" key="1">
    <source>
        <dbReference type="SAM" id="Phobius"/>
    </source>
</evidence>
<protein>
    <recommendedName>
        <fullName evidence="4">DUF4340 domain-containing protein</fullName>
    </recommendedName>
</protein>
<accession>A0ABY1GT94</accession>
<evidence type="ECO:0000313" key="2">
    <source>
        <dbReference type="EMBL" id="SFT87810.1"/>
    </source>
</evidence>
<keyword evidence="1" id="KW-0472">Membrane</keyword>
<evidence type="ECO:0000313" key="3">
    <source>
        <dbReference type="Proteomes" id="UP000183805"/>
    </source>
</evidence>
<dbReference type="EMBL" id="FPAZ01000013">
    <property type="protein sequence ID" value="SFT87810.1"/>
    <property type="molecule type" value="Genomic_DNA"/>
</dbReference>
<dbReference type="RefSeq" id="WP_036970528.1">
    <property type="nucleotide sequence ID" value="NZ_FPAZ01000013.1"/>
</dbReference>
<organism evidence="2 3">
    <name type="scientific">Pseudoalteromonas lipolytica</name>
    <dbReference type="NCBI Taxonomy" id="570156"/>
    <lineage>
        <taxon>Bacteria</taxon>
        <taxon>Pseudomonadati</taxon>
        <taxon>Pseudomonadota</taxon>
        <taxon>Gammaproteobacteria</taxon>
        <taxon>Alteromonadales</taxon>
        <taxon>Pseudoalteromonadaceae</taxon>
        <taxon>Pseudoalteromonas</taxon>
    </lineage>
</organism>
<reference evidence="2 3" key="1">
    <citation type="submission" date="2016-10" db="EMBL/GenBank/DDBJ databases">
        <authorList>
            <person name="Varghese N."/>
            <person name="Submissions S."/>
        </authorList>
    </citation>
    <scope>NUCLEOTIDE SEQUENCE [LARGE SCALE GENOMIC DNA]</scope>
    <source>
        <strain evidence="2 3">CGMCC 1.8499</strain>
    </source>
</reference>
<comment type="caution">
    <text evidence="2">The sequence shown here is derived from an EMBL/GenBank/DDBJ whole genome shotgun (WGS) entry which is preliminary data.</text>
</comment>
<keyword evidence="1" id="KW-1133">Transmembrane helix</keyword>